<sequence>MFFLLFSVFFLPSSPLLFPSGIPDFRTPGTGLYDNLQRFDLPRAESIFDLDYFRERPGAFYELCREMWPGKFSPTPAHYFLRLLQEKGLLLRCYSQNIDSLENQAGLRPEKLVAAHGNFDEAHVIDTEPEVAVPISELREAVLSGETGWQGLREKYGNLVKPKIVFFGEGLPERFIRLHQQDMASCDLLIVIRKKTSLVGKAAPGAPRLLINRDPAGTCDGLARGFRFHLEEEGANWRDVWYQGDCDAGCEELARALGWSDDLEVLVESVGQALAESRGSAAVARAPWAEAES</sequence>
<protein>
    <recommendedName>
        <fullName evidence="8">Deacetylase sirtuin-type domain-containing protein</fullName>
    </recommendedName>
</protein>
<comment type="cofactor">
    <cofactor evidence="1">
        <name>Zn(2+)</name>
        <dbReference type="ChEBI" id="CHEBI:29105"/>
    </cofactor>
</comment>
<dbReference type="Gene3D" id="3.40.50.1220">
    <property type="entry name" value="TPP-binding domain"/>
    <property type="match status" value="1"/>
</dbReference>
<keyword evidence="10" id="KW-1185">Reference proteome</keyword>
<feature type="domain" description="Deacetylase sirtuin-type" evidence="8">
    <location>
        <begin position="1"/>
        <end position="260"/>
    </location>
</feature>
<evidence type="ECO:0000256" key="1">
    <source>
        <dbReference type="ARBA" id="ARBA00001947"/>
    </source>
</evidence>
<evidence type="ECO:0000313" key="10">
    <source>
        <dbReference type="Proteomes" id="UP001189429"/>
    </source>
</evidence>
<dbReference type="InterPro" id="IPR026590">
    <property type="entry name" value="Ssirtuin_cat_dom"/>
</dbReference>
<dbReference type="PANTHER" id="PTHR11085:SF6">
    <property type="entry name" value="NAD-DEPENDENT PROTEIN DEACETYLASE SIRTUIN-2"/>
    <property type="match status" value="1"/>
</dbReference>
<dbReference type="InterPro" id="IPR003000">
    <property type="entry name" value="Sirtuin"/>
</dbReference>
<feature type="signal peptide" evidence="7">
    <location>
        <begin position="1"/>
        <end position="15"/>
    </location>
</feature>
<organism evidence="9 10">
    <name type="scientific">Prorocentrum cordatum</name>
    <dbReference type="NCBI Taxonomy" id="2364126"/>
    <lineage>
        <taxon>Eukaryota</taxon>
        <taxon>Sar</taxon>
        <taxon>Alveolata</taxon>
        <taxon>Dinophyceae</taxon>
        <taxon>Prorocentrales</taxon>
        <taxon>Prorocentraceae</taxon>
        <taxon>Prorocentrum</taxon>
    </lineage>
</organism>
<gene>
    <name evidence="9" type="ORF">PCOR1329_LOCUS9439</name>
</gene>
<comment type="caution">
    <text evidence="9">The sequence shown here is derived from an EMBL/GenBank/DDBJ whole genome shotgun (WGS) entry which is preliminary data.</text>
</comment>
<dbReference type="InterPro" id="IPR026591">
    <property type="entry name" value="Sirtuin_cat_small_dom_sf"/>
</dbReference>
<evidence type="ECO:0000256" key="5">
    <source>
        <dbReference type="ARBA" id="ARBA00023027"/>
    </source>
</evidence>
<evidence type="ECO:0000259" key="8">
    <source>
        <dbReference type="PROSITE" id="PS50305"/>
    </source>
</evidence>
<feature type="chain" id="PRO_5045863027" description="Deacetylase sirtuin-type domain-containing protein" evidence="7">
    <location>
        <begin position="16"/>
        <end position="293"/>
    </location>
</feature>
<keyword evidence="7" id="KW-0732">Signal</keyword>
<comment type="caution">
    <text evidence="6">Lacks conserved residue(s) required for the propagation of feature annotation.</text>
</comment>
<evidence type="ECO:0000256" key="4">
    <source>
        <dbReference type="ARBA" id="ARBA00022833"/>
    </source>
</evidence>
<keyword evidence="4" id="KW-0862">Zinc</keyword>
<dbReference type="PANTHER" id="PTHR11085">
    <property type="entry name" value="NAD-DEPENDENT PROTEIN DEACYLASE SIRTUIN-5, MITOCHONDRIAL-RELATED"/>
    <property type="match status" value="1"/>
</dbReference>
<keyword evidence="2" id="KW-0808">Transferase</keyword>
<evidence type="ECO:0000256" key="6">
    <source>
        <dbReference type="PROSITE-ProRule" id="PRU00236"/>
    </source>
</evidence>
<name>A0ABN9QAA8_9DINO</name>
<evidence type="ECO:0000313" key="9">
    <source>
        <dbReference type="EMBL" id="CAK0801625.1"/>
    </source>
</evidence>
<evidence type="ECO:0000256" key="2">
    <source>
        <dbReference type="ARBA" id="ARBA00022679"/>
    </source>
</evidence>
<dbReference type="SUPFAM" id="SSF52467">
    <property type="entry name" value="DHS-like NAD/FAD-binding domain"/>
    <property type="match status" value="1"/>
</dbReference>
<dbReference type="InterPro" id="IPR029035">
    <property type="entry name" value="DHS-like_NAD/FAD-binding_dom"/>
</dbReference>
<dbReference type="PROSITE" id="PS50305">
    <property type="entry name" value="SIRTUIN"/>
    <property type="match status" value="1"/>
</dbReference>
<proteinExistence type="predicted"/>
<accession>A0ABN9QAA8</accession>
<evidence type="ECO:0000256" key="3">
    <source>
        <dbReference type="ARBA" id="ARBA00022723"/>
    </source>
</evidence>
<dbReference type="Gene3D" id="3.30.1600.10">
    <property type="entry name" value="SIR2/SIRT2 'Small Domain"/>
    <property type="match status" value="1"/>
</dbReference>
<keyword evidence="3" id="KW-0479">Metal-binding</keyword>
<evidence type="ECO:0000256" key="7">
    <source>
        <dbReference type="SAM" id="SignalP"/>
    </source>
</evidence>
<keyword evidence="5" id="KW-0520">NAD</keyword>
<dbReference type="InterPro" id="IPR050134">
    <property type="entry name" value="NAD-dep_sirtuin_deacylases"/>
</dbReference>
<dbReference type="EMBL" id="CAUYUJ010002627">
    <property type="protein sequence ID" value="CAK0801625.1"/>
    <property type="molecule type" value="Genomic_DNA"/>
</dbReference>
<dbReference type="Proteomes" id="UP001189429">
    <property type="component" value="Unassembled WGS sequence"/>
</dbReference>
<reference evidence="9" key="1">
    <citation type="submission" date="2023-10" db="EMBL/GenBank/DDBJ databases">
        <authorList>
            <person name="Chen Y."/>
            <person name="Shah S."/>
            <person name="Dougan E. K."/>
            <person name="Thang M."/>
            <person name="Chan C."/>
        </authorList>
    </citation>
    <scope>NUCLEOTIDE SEQUENCE [LARGE SCALE GENOMIC DNA]</scope>
</reference>
<dbReference type="Pfam" id="PF02146">
    <property type="entry name" value="SIR2"/>
    <property type="match status" value="1"/>
</dbReference>